<evidence type="ECO:0000256" key="1">
    <source>
        <dbReference type="SAM" id="SignalP"/>
    </source>
</evidence>
<gene>
    <name evidence="2" type="ORF">TWF694_011508</name>
</gene>
<comment type="caution">
    <text evidence="2">The sequence shown here is derived from an EMBL/GenBank/DDBJ whole genome shotgun (WGS) entry which is preliminary data.</text>
</comment>
<dbReference type="InterPro" id="IPR052820">
    <property type="entry name" value="PhiA_domain"/>
</dbReference>
<organism evidence="2 3">
    <name type="scientific">Orbilia ellipsospora</name>
    <dbReference type="NCBI Taxonomy" id="2528407"/>
    <lineage>
        <taxon>Eukaryota</taxon>
        <taxon>Fungi</taxon>
        <taxon>Dikarya</taxon>
        <taxon>Ascomycota</taxon>
        <taxon>Pezizomycotina</taxon>
        <taxon>Orbiliomycetes</taxon>
        <taxon>Orbiliales</taxon>
        <taxon>Orbiliaceae</taxon>
        <taxon>Orbilia</taxon>
    </lineage>
</organism>
<dbReference type="Proteomes" id="UP001365542">
    <property type="component" value="Unassembled WGS sequence"/>
</dbReference>
<accession>A0AAV9XBN2</accession>
<proteinExistence type="predicted"/>
<keyword evidence="1" id="KW-0732">Signal</keyword>
<evidence type="ECO:0000313" key="2">
    <source>
        <dbReference type="EMBL" id="KAK6537318.1"/>
    </source>
</evidence>
<name>A0AAV9XBN2_9PEZI</name>
<feature type="signal peptide" evidence="1">
    <location>
        <begin position="1"/>
        <end position="18"/>
    </location>
</feature>
<keyword evidence="3" id="KW-1185">Reference proteome</keyword>
<feature type="chain" id="PRO_5043384683" evidence="1">
    <location>
        <begin position="19"/>
        <end position="198"/>
    </location>
</feature>
<dbReference type="EMBL" id="JAVHJO010000009">
    <property type="protein sequence ID" value="KAK6537318.1"/>
    <property type="molecule type" value="Genomic_DNA"/>
</dbReference>
<dbReference type="PANTHER" id="PTHR42047:SF1">
    <property type="entry name" value="PROTEIN, PUTATIVE (AFU_ORTHOLOGUE AFUA_6G03560)-RELATED"/>
    <property type="match status" value="1"/>
</dbReference>
<evidence type="ECO:0000313" key="3">
    <source>
        <dbReference type="Proteomes" id="UP001365542"/>
    </source>
</evidence>
<sequence>MVFIKSTALLSLLAAVSAAPALEERTVSANVPVYITAGGGNSKAPTPFLGKYFSASGNNIWLGKDPSFVVDNGDIPGPQGEDLKVAFRISNYIMLDTNTPNGQRVFVAPDGALSYTKPTSPSVPSGSLTNTFKIDGYWLTASDTDFLACPSSSGNKGPWKVFSDVNGRVKDSAVPTKKKDDCTTFKAMLVTHEIMYYS</sequence>
<reference evidence="2 3" key="1">
    <citation type="submission" date="2019-10" db="EMBL/GenBank/DDBJ databases">
        <authorList>
            <person name="Palmer J.M."/>
        </authorList>
    </citation>
    <scope>NUCLEOTIDE SEQUENCE [LARGE SCALE GENOMIC DNA]</scope>
    <source>
        <strain evidence="2 3">TWF694</strain>
    </source>
</reference>
<protein>
    <submittedName>
        <fullName evidence="2">Uncharacterized protein</fullName>
    </submittedName>
</protein>
<dbReference type="PANTHER" id="PTHR42047">
    <property type="entry name" value="PROTEIN, PUTATIVE (AFU_ORTHOLOGUE AFUA_6G03560)-RELATED"/>
    <property type="match status" value="1"/>
</dbReference>
<dbReference type="AlphaFoldDB" id="A0AAV9XBN2"/>